<dbReference type="GO" id="GO:0015074">
    <property type="term" value="P:DNA integration"/>
    <property type="evidence" value="ECO:0007669"/>
    <property type="project" value="InterPro"/>
</dbReference>
<comment type="caution">
    <text evidence="3">The sequence shown here is derived from an EMBL/GenBank/DDBJ whole genome shotgun (WGS) entry which is preliminary data.</text>
</comment>
<feature type="domain" description="Tyr recombinase" evidence="2">
    <location>
        <begin position="1"/>
        <end position="46"/>
    </location>
</feature>
<dbReference type="InterPro" id="IPR002104">
    <property type="entry name" value="Integrase_catalytic"/>
</dbReference>
<dbReference type="SUPFAM" id="SSF56349">
    <property type="entry name" value="DNA breaking-rejoining enzymes"/>
    <property type="match status" value="1"/>
</dbReference>
<dbReference type="Gene3D" id="1.10.443.10">
    <property type="entry name" value="Intergrase catalytic core"/>
    <property type="match status" value="1"/>
</dbReference>
<organism evidence="3 4">
    <name type="scientific">Candidatus Borkfalkia faecigallinarum</name>
    <dbReference type="NCBI Taxonomy" id="2838509"/>
    <lineage>
        <taxon>Bacteria</taxon>
        <taxon>Bacillati</taxon>
        <taxon>Bacillota</taxon>
        <taxon>Clostridia</taxon>
        <taxon>Christensenellales</taxon>
        <taxon>Christensenellaceae</taxon>
        <taxon>Candidatus Borkfalkia</taxon>
    </lineage>
</organism>
<evidence type="ECO:0000313" key="4">
    <source>
        <dbReference type="Proteomes" id="UP000824249"/>
    </source>
</evidence>
<keyword evidence="1" id="KW-0233">DNA recombination</keyword>
<evidence type="ECO:0000256" key="1">
    <source>
        <dbReference type="ARBA" id="ARBA00023172"/>
    </source>
</evidence>
<dbReference type="InterPro" id="IPR011010">
    <property type="entry name" value="DNA_brk_join_enz"/>
</dbReference>
<dbReference type="PROSITE" id="PS51898">
    <property type="entry name" value="TYR_RECOMBINASE"/>
    <property type="match status" value="1"/>
</dbReference>
<feature type="non-terminal residue" evidence="3">
    <location>
        <position position="1"/>
    </location>
</feature>
<reference evidence="3" key="1">
    <citation type="journal article" date="2021" name="PeerJ">
        <title>Extensive microbial diversity within the chicken gut microbiome revealed by metagenomics and culture.</title>
        <authorList>
            <person name="Gilroy R."/>
            <person name="Ravi A."/>
            <person name="Getino M."/>
            <person name="Pursley I."/>
            <person name="Horton D.L."/>
            <person name="Alikhan N.F."/>
            <person name="Baker D."/>
            <person name="Gharbi K."/>
            <person name="Hall N."/>
            <person name="Watson M."/>
            <person name="Adriaenssens E.M."/>
            <person name="Foster-Nyarko E."/>
            <person name="Jarju S."/>
            <person name="Secka A."/>
            <person name="Antonio M."/>
            <person name="Oren A."/>
            <person name="Chaudhuri R.R."/>
            <person name="La Ragione R."/>
            <person name="Hildebrand F."/>
            <person name="Pallen M.J."/>
        </authorList>
    </citation>
    <scope>NUCLEOTIDE SEQUENCE</scope>
    <source>
        <strain evidence="3">26628</strain>
    </source>
</reference>
<dbReference type="Pfam" id="PF00589">
    <property type="entry name" value="Phage_integrase"/>
    <property type="match status" value="1"/>
</dbReference>
<accession>A0A9D1VU06</accession>
<reference evidence="3" key="2">
    <citation type="submission" date="2021-04" db="EMBL/GenBank/DDBJ databases">
        <authorList>
            <person name="Gilroy R."/>
        </authorList>
    </citation>
    <scope>NUCLEOTIDE SEQUENCE</scope>
    <source>
        <strain evidence="3">26628</strain>
    </source>
</reference>
<gene>
    <name evidence="3" type="ORF">H9737_04570</name>
</gene>
<protein>
    <submittedName>
        <fullName evidence="3">Tyrosine-type recombinase/integrase</fullName>
    </submittedName>
</protein>
<dbReference type="AlphaFoldDB" id="A0A9D1VU06"/>
<dbReference type="InterPro" id="IPR013762">
    <property type="entry name" value="Integrase-like_cat_sf"/>
</dbReference>
<dbReference type="Proteomes" id="UP000824249">
    <property type="component" value="Unassembled WGS sequence"/>
</dbReference>
<dbReference type="EMBL" id="DXFD01000069">
    <property type="protein sequence ID" value="HIX46949.1"/>
    <property type="molecule type" value="Genomic_DNA"/>
</dbReference>
<dbReference type="GO" id="GO:0006310">
    <property type="term" value="P:DNA recombination"/>
    <property type="evidence" value="ECO:0007669"/>
    <property type="project" value="UniProtKB-KW"/>
</dbReference>
<proteinExistence type="predicted"/>
<evidence type="ECO:0000259" key="2">
    <source>
        <dbReference type="PROSITE" id="PS51898"/>
    </source>
</evidence>
<name>A0A9D1VU06_9FIRM</name>
<sequence>HTFVTRCAESGIDPNVCQSLAGHSDVKITLGIYMHASTQFRKSEYGKFRIEPI</sequence>
<evidence type="ECO:0000313" key="3">
    <source>
        <dbReference type="EMBL" id="HIX46949.1"/>
    </source>
</evidence>
<dbReference type="GO" id="GO:0003677">
    <property type="term" value="F:DNA binding"/>
    <property type="evidence" value="ECO:0007669"/>
    <property type="project" value="InterPro"/>
</dbReference>